<evidence type="ECO:0000256" key="4">
    <source>
        <dbReference type="SAM" id="SignalP"/>
    </source>
</evidence>
<keyword evidence="3" id="KW-1133">Transmembrane helix</keyword>
<dbReference type="Gene3D" id="2.60.40.1220">
    <property type="match status" value="1"/>
</dbReference>
<feature type="domain" description="CopC" evidence="5">
    <location>
        <begin position="43"/>
        <end position="143"/>
    </location>
</feature>
<accession>A0ABY2JGJ4</accession>
<dbReference type="InterPro" id="IPR007348">
    <property type="entry name" value="CopC_dom"/>
</dbReference>
<evidence type="ECO:0000259" key="5">
    <source>
        <dbReference type="Pfam" id="PF04234"/>
    </source>
</evidence>
<dbReference type="SUPFAM" id="SSF81296">
    <property type="entry name" value="E set domains"/>
    <property type="match status" value="1"/>
</dbReference>
<gene>
    <name evidence="6" type="ORF">E3T25_05265</name>
</gene>
<evidence type="ECO:0000313" key="6">
    <source>
        <dbReference type="EMBL" id="TFD04909.1"/>
    </source>
</evidence>
<keyword evidence="2" id="KW-0186">Copper</keyword>
<keyword evidence="7" id="KW-1185">Reference proteome</keyword>
<sequence length="231" mass="23221">MCEAGRQVAVKRGNRARQWAALALGAAVVAAPPWWSAAPASAHDSVGGSSPAAGAVVTEQPSLFTVTTNDALLDLGGGGAGSGMLISGPARVATPLYYGDGCISLLGPTVETKAQLGQPGEYTVTWQVVSTDGHPVSGDFTFTWQPAADQALAEGSPAKPVCAETADAAADAAFPDSTDTSTVALAEAPLVAVWIAAALGAVLLAVAGTLLAIRRSARRPPNQPEQPDQPA</sequence>
<feature type="transmembrane region" description="Helical" evidence="3">
    <location>
        <begin position="191"/>
        <end position="213"/>
    </location>
</feature>
<organism evidence="6 7">
    <name type="scientific">Cryobacterium sandaracinum</name>
    <dbReference type="NCBI Taxonomy" id="1259247"/>
    <lineage>
        <taxon>Bacteria</taxon>
        <taxon>Bacillati</taxon>
        <taxon>Actinomycetota</taxon>
        <taxon>Actinomycetes</taxon>
        <taxon>Micrococcales</taxon>
        <taxon>Microbacteriaceae</taxon>
        <taxon>Cryobacterium</taxon>
    </lineage>
</organism>
<dbReference type="EMBL" id="SOGO01000016">
    <property type="protein sequence ID" value="TFD04909.1"/>
    <property type="molecule type" value="Genomic_DNA"/>
</dbReference>
<evidence type="ECO:0000256" key="1">
    <source>
        <dbReference type="ARBA" id="ARBA00022729"/>
    </source>
</evidence>
<evidence type="ECO:0000256" key="2">
    <source>
        <dbReference type="ARBA" id="ARBA00023008"/>
    </source>
</evidence>
<proteinExistence type="predicted"/>
<name>A0ABY2JGJ4_9MICO</name>
<dbReference type="Pfam" id="PF04234">
    <property type="entry name" value="CopC"/>
    <property type="match status" value="1"/>
</dbReference>
<reference evidence="6 7" key="1">
    <citation type="submission" date="2019-03" db="EMBL/GenBank/DDBJ databases">
        <title>Genomics of glacier-inhabiting Cryobacterium strains.</title>
        <authorList>
            <person name="Liu Q."/>
            <person name="Xin Y.-H."/>
        </authorList>
    </citation>
    <scope>NUCLEOTIDE SEQUENCE [LARGE SCALE GENOMIC DNA]</scope>
    <source>
        <strain evidence="6 7">TMT2-16</strain>
    </source>
</reference>
<keyword evidence="1 4" id="KW-0732">Signal</keyword>
<keyword evidence="3" id="KW-0812">Transmembrane</keyword>
<dbReference type="InterPro" id="IPR014755">
    <property type="entry name" value="Cu-Rt/internalin_Ig-like"/>
</dbReference>
<dbReference type="Proteomes" id="UP000297851">
    <property type="component" value="Unassembled WGS sequence"/>
</dbReference>
<protein>
    <submittedName>
        <fullName evidence="6">Copper resistance protein CopC</fullName>
    </submittedName>
</protein>
<evidence type="ECO:0000313" key="7">
    <source>
        <dbReference type="Proteomes" id="UP000297851"/>
    </source>
</evidence>
<evidence type="ECO:0000256" key="3">
    <source>
        <dbReference type="SAM" id="Phobius"/>
    </source>
</evidence>
<dbReference type="InterPro" id="IPR014756">
    <property type="entry name" value="Ig_E-set"/>
</dbReference>
<feature type="signal peptide" evidence="4">
    <location>
        <begin position="1"/>
        <end position="37"/>
    </location>
</feature>
<feature type="chain" id="PRO_5045503241" evidence="4">
    <location>
        <begin position="38"/>
        <end position="231"/>
    </location>
</feature>
<comment type="caution">
    <text evidence="6">The sequence shown here is derived from an EMBL/GenBank/DDBJ whole genome shotgun (WGS) entry which is preliminary data.</text>
</comment>
<keyword evidence="3" id="KW-0472">Membrane</keyword>